<feature type="compositionally biased region" description="Low complexity" evidence="1">
    <location>
        <begin position="126"/>
        <end position="145"/>
    </location>
</feature>
<dbReference type="OrthoDB" id="6156515at2759"/>
<feature type="compositionally biased region" description="Polar residues" evidence="1">
    <location>
        <begin position="146"/>
        <end position="157"/>
    </location>
</feature>
<feature type="compositionally biased region" description="Low complexity" evidence="1">
    <location>
        <begin position="196"/>
        <end position="207"/>
    </location>
</feature>
<dbReference type="EMBL" id="UYJE01001949">
    <property type="protein sequence ID" value="VDI06620.1"/>
    <property type="molecule type" value="Genomic_DNA"/>
</dbReference>
<sequence length="400" mass="43002">MYIDLQDQQIPNEFNTMVSLCFNANWQSDDEEWEKFKMLLNNVTQAVQDTGPDRFPVTQTNSGSQNAILTSTGNLQHTRGGLTGNRPLVGLQETNPPNYPRAISIVETDAGPHDTPETTDNLQPDNPNTTNRSNNGNPSNQQPGTSEGNNNSLGFSVTQSNEGSVIYQRTSTNRLNSNNSTSSSTTSSLQVENDLGTTQTSPGQTTSVATPPTTVMSTIGNNIEEQAAQAVSSASTAMQTFGTRAQAVASKSTTMQTAGTRAQTVASSSTIMHTPASREPPDGAATLTNSPPITMHNSSDTNLKNIVGRDNGNEDYLFSSLNRNDVELDNSGLSNSTNNQVSMYYSCSCFVKIIVYQPFSYENYICTNAGILYCSGVFLSGHLSLLMWAPGEGSNNNNHD</sequence>
<feature type="region of interest" description="Disordered" evidence="1">
    <location>
        <begin position="250"/>
        <end position="285"/>
    </location>
</feature>
<proteinExistence type="predicted"/>
<feature type="region of interest" description="Disordered" evidence="1">
    <location>
        <begin position="73"/>
        <end position="157"/>
    </location>
</feature>
<evidence type="ECO:0000256" key="1">
    <source>
        <dbReference type="SAM" id="MobiDB-lite"/>
    </source>
</evidence>
<feature type="region of interest" description="Disordered" evidence="1">
    <location>
        <begin position="170"/>
        <end position="212"/>
    </location>
</feature>
<dbReference type="Proteomes" id="UP000596742">
    <property type="component" value="Unassembled WGS sequence"/>
</dbReference>
<feature type="compositionally biased region" description="Polar residues" evidence="1">
    <location>
        <begin position="250"/>
        <end position="272"/>
    </location>
</feature>
<organism evidence="2 3">
    <name type="scientific">Mytilus galloprovincialis</name>
    <name type="common">Mediterranean mussel</name>
    <dbReference type="NCBI Taxonomy" id="29158"/>
    <lineage>
        <taxon>Eukaryota</taxon>
        <taxon>Metazoa</taxon>
        <taxon>Spiralia</taxon>
        <taxon>Lophotrochozoa</taxon>
        <taxon>Mollusca</taxon>
        <taxon>Bivalvia</taxon>
        <taxon>Autobranchia</taxon>
        <taxon>Pteriomorphia</taxon>
        <taxon>Mytilida</taxon>
        <taxon>Mytiloidea</taxon>
        <taxon>Mytilidae</taxon>
        <taxon>Mytilinae</taxon>
        <taxon>Mytilus</taxon>
    </lineage>
</organism>
<reference evidence="2" key="1">
    <citation type="submission" date="2018-11" db="EMBL/GenBank/DDBJ databases">
        <authorList>
            <person name="Alioto T."/>
            <person name="Alioto T."/>
        </authorList>
    </citation>
    <scope>NUCLEOTIDE SEQUENCE</scope>
</reference>
<feature type="compositionally biased region" description="Low complexity" evidence="1">
    <location>
        <begin position="170"/>
        <end position="189"/>
    </location>
</feature>
<protein>
    <submittedName>
        <fullName evidence="2">Uncharacterized protein</fullName>
    </submittedName>
</protein>
<gene>
    <name evidence="2" type="ORF">MGAL_10B020118</name>
</gene>
<accession>A0A8B6CM30</accession>
<comment type="caution">
    <text evidence="2">The sequence shown here is derived from an EMBL/GenBank/DDBJ whole genome shotgun (WGS) entry which is preliminary data.</text>
</comment>
<dbReference type="AlphaFoldDB" id="A0A8B6CM30"/>
<keyword evidence="3" id="KW-1185">Reference proteome</keyword>
<evidence type="ECO:0000313" key="2">
    <source>
        <dbReference type="EMBL" id="VDI06620.1"/>
    </source>
</evidence>
<evidence type="ECO:0000313" key="3">
    <source>
        <dbReference type="Proteomes" id="UP000596742"/>
    </source>
</evidence>
<name>A0A8B6CM30_MYTGA</name>